<accession>A0AB35J2Y8</accession>
<dbReference type="Proteomes" id="UP001211731">
    <property type="component" value="Unassembled WGS sequence"/>
</dbReference>
<comment type="caution">
    <text evidence="2">The sequence shown here is derived from an EMBL/GenBank/DDBJ whole genome shotgun (WGS) entry which is preliminary data.</text>
</comment>
<evidence type="ECO:0000313" key="2">
    <source>
        <dbReference type="EMBL" id="MDB8739405.1"/>
    </source>
</evidence>
<dbReference type="AlphaFoldDB" id="A0AB35J2Y8"/>
<reference evidence="2" key="1">
    <citation type="submission" date="2023-01" db="EMBL/GenBank/DDBJ databases">
        <title>Human gut microbiome strain richness.</title>
        <authorList>
            <person name="Chen-Liaw A."/>
        </authorList>
    </citation>
    <scope>NUCLEOTIDE SEQUENCE</scope>
    <source>
        <strain evidence="2">1001217st1_A9_1001217B_191108</strain>
    </source>
</reference>
<dbReference type="EMBL" id="JAQMLR010000011">
    <property type="protein sequence ID" value="MDB8739405.1"/>
    <property type="molecule type" value="Genomic_DNA"/>
</dbReference>
<organism evidence="2 3">
    <name type="scientific">Mediterraneibacter gnavus</name>
    <name type="common">Ruminococcus gnavus</name>
    <dbReference type="NCBI Taxonomy" id="33038"/>
    <lineage>
        <taxon>Bacteria</taxon>
        <taxon>Bacillati</taxon>
        <taxon>Bacillota</taxon>
        <taxon>Clostridia</taxon>
        <taxon>Lachnospirales</taxon>
        <taxon>Lachnospiraceae</taxon>
        <taxon>Mediterraneibacter</taxon>
    </lineage>
</organism>
<sequence length="167" mass="18482">MKCAYHNDVDAVATCNICGKSLCSTCASVIQPPQCVGCYRDGLIQRKSNVRGSLITDILLGVASAVFFPYLFSTTGSLYSSVLEIALLSAGVPFGWRFLNKITPDIFLSLPMVGWFIYFGCKWFLSVCVGVFVAPYVIWKKIKEMKQVQQLIDDVANMDNRSLVADK</sequence>
<keyword evidence="1" id="KW-0812">Transmembrane</keyword>
<proteinExistence type="predicted"/>
<feature type="transmembrane region" description="Helical" evidence="1">
    <location>
        <begin position="54"/>
        <end position="72"/>
    </location>
</feature>
<keyword evidence="1" id="KW-0472">Membrane</keyword>
<gene>
    <name evidence="2" type="ORF">PNU63_11610</name>
</gene>
<evidence type="ECO:0008006" key="4">
    <source>
        <dbReference type="Google" id="ProtNLM"/>
    </source>
</evidence>
<protein>
    <recommendedName>
        <fullName evidence="4">B box-type domain-containing protein</fullName>
    </recommendedName>
</protein>
<feature type="transmembrane region" description="Helical" evidence="1">
    <location>
        <begin position="115"/>
        <end position="139"/>
    </location>
</feature>
<name>A0AB35J2Y8_MEDGN</name>
<dbReference type="RefSeq" id="WP_272107270.1">
    <property type="nucleotide sequence ID" value="NZ_JAQMLO010000011.1"/>
</dbReference>
<evidence type="ECO:0000256" key="1">
    <source>
        <dbReference type="SAM" id="Phobius"/>
    </source>
</evidence>
<evidence type="ECO:0000313" key="3">
    <source>
        <dbReference type="Proteomes" id="UP001211731"/>
    </source>
</evidence>
<keyword evidence="1" id="KW-1133">Transmembrane helix</keyword>